<dbReference type="OrthoDB" id="1092599at2759"/>
<protein>
    <recommendedName>
        <fullName evidence="1">Ubiquitin-like domain-containing protein</fullName>
    </recommendedName>
</protein>
<keyword evidence="3" id="KW-1185">Reference proteome</keyword>
<accession>A0A6D2K4U2</accession>
<feature type="domain" description="Ubiquitin-like" evidence="1">
    <location>
        <begin position="123"/>
        <end position="200"/>
    </location>
</feature>
<name>A0A6D2K4U2_9BRAS</name>
<dbReference type="PROSITE" id="PS50053">
    <property type="entry name" value="UBIQUITIN_2"/>
    <property type="match status" value="1"/>
</dbReference>
<dbReference type="InterPro" id="IPR029071">
    <property type="entry name" value="Ubiquitin-like_domsf"/>
</dbReference>
<dbReference type="PANTHER" id="PTHR10621:SF38">
    <property type="entry name" value="UBIQUITIN DOMAIN-CONTAINING PROTEIN 7SL RNA1-RELATED"/>
    <property type="match status" value="1"/>
</dbReference>
<evidence type="ECO:0000313" key="3">
    <source>
        <dbReference type="Proteomes" id="UP000467841"/>
    </source>
</evidence>
<gene>
    <name evidence="2" type="ORF">MERR_LOCUS34312</name>
</gene>
<dbReference type="Proteomes" id="UP000467841">
    <property type="component" value="Unassembled WGS sequence"/>
</dbReference>
<dbReference type="GO" id="GO:0005654">
    <property type="term" value="C:nucleoplasm"/>
    <property type="evidence" value="ECO:0007669"/>
    <property type="project" value="TreeGrafter"/>
</dbReference>
<reference evidence="2" key="1">
    <citation type="submission" date="2020-01" db="EMBL/GenBank/DDBJ databases">
        <authorList>
            <person name="Mishra B."/>
        </authorList>
    </citation>
    <scope>NUCLEOTIDE SEQUENCE [LARGE SCALE GENOMIC DNA]</scope>
</reference>
<dbReference type="Gene3D" id="3.10.20.90">
    <property type="entry name" value="Phosphatidylinositol 3-kinase Catalytic Subunit, Chain A, domain 1"/>
    <property type="match status" value="1"/>
</dbReference>
<dbReference type="PANTHER" id="PTHR10621">
    <property type="entry name" value="UV EXCISION REPAIR PROTEIN RAD23"/>
    <property type="match status" value="1"/>
</dbReference>
<evidence type="ECO:0000259" key="1">
    <source>
        <dbReference type="PROSITE" id="PS50053"/>
    </source>
</evidence>
<comment type="caution">
    <text evidence="2">The sequence shown here is derived from an EMBL/GenBank/DDBJ whole genome shotgun (WGS) entry which is preliminary data.</text>
</comment>
<dbReference type="GO" id="GO:0043161">
    <property type="term" value="P:proteasome-mediated ubiquitin-dependent protein catabolic process"/>
    <property type="evidence" value="ECO:0007669"/>
    <property type="project" value="TreeGrafter"/>
</dbReference>
<dbReference type="GO" id="GO:0070628">
    <property type="term" value="F:proteasome binding"/>
    <property type="evidence" value="ECO:0007669"/>
    <property type="project" value="TreeGrafter"/>
</dbReference>
<proteinExistence type="predicted"/>
<dbReference type="CDD" id="cd17039">
    <property type="entry name" value="Ubl_ubiquitin_like"/>
    <property type="match status" value="1"/>
</dbReference>
<dbReference type="InterPro" id="IPR000626">
    <property type="entry name" value="Ubiquitin-like_dom"/>
</dbReference>
<dbReference type="GO" id="GO:0043130">
    <property type="term" value="F:ubiquitin binding"/>
    <property type="evidence" value="ECO:0007669"/>
    <property type="project" value="TreeGrafter"/>
</dbReference>
<organism evidence="2 3">
    <name type="scientific">Microthlaspi erraticum</name>
    <dbReference type="NCBI Taxonomy" id="1685480"/>
    <lineage>
        <taxon>Eukaryota</taxon>
        <taxon>Viridiplantae</taxon>
        <taxon>Streptophyta</taxon>
        <taxon>Embryophyta</taxon>
        <taxon>Tracheophyta</taxon>
        <taxon>Spermatophyta</taxon>
        <taxon>Magnoliopsida</taxon>
        <taxon>eudicotyledons</taxon>
        <taxon>Gunneridae</taxon>
        <taxon>Pentapetalae</taxon>
        <taxon>rosids</taxon>
        <taxon>malvids</taxon>
        <taxon>Brassicales</taxon>
        <taxon>Brassicaceae</taxon>
        <taxon>Coluteocarpeae</taxon>
        <taxon>Microthlaspi</taxon>
    </lineage>
</organism>
<sequence>MERSNEDQVQGFWPVATEENVKIHQDLLQRDPSPPSNLIGDFMYGDDKPLSAEHFTDIQSFLPESNKNQVLPSNSTEQRINTQQVTVKQTEKSSPVKEVVNIRDSPVKMIRSAQKPPRKMRVMMLPFSRESKAVKKFPVDVDPFRNVEELRKELEKIQQQRSSELKLPEKGYFFIHKQRVLDDDQSFRSNGVAPGDTIEIFPGYVTHDGHI</sequence>
<dbReference type="EMBL" id="CACVBM020001362">
    <property type="protein sequence ID" value="CAA7047077.1"/>
    <property type="molecule type" value="Genomic_DNA"/>
</dbReference>
<dbReference type="SUPFAM" id="SSF54236">
    <property type="entry name" value="Ubiquitin-like"/>
    <property type="match status" value="1"/>
</dbReference>
<evidence type="ECO:0000313" key="2">
    <source>
        <dbReference type="EMBL" id="CAA7047077.1"/>
    </source>
</evidence>
<dbReference type="GO" id="GO:0005829">
    <property type="term" value="C:cytosol"/>
    <property type="evidence" value="ECO:0007669"/>
    <property type="project" value="TreeGrafter"/>
</dbReference>
<dbReference type="AlphaFoldDB" id="A0A6D2K4U2"/>
<dbReference type="GO" id="GO:0031593">
    <property type="term" value="F:polyubiquitin modification-dependent protein binding"/>
    <property type="evidence" value="ECO:0007669"/>
    <property type="project" value="TreeGrafter"/>
</dbReference>